<gene>
    <name evidence="1" type="ORF">NCTC10047_05178</name>
</gene>
<dbReference type="EMBL" id="LR134156">
    <property type="protein sequence ID" value="VEA79193.1"/>
    <property type="molecule type" value="Genomic_DNA"/>
</dbReference>
<reference evidence="1 2" key="1">
    <citation type="submission" date="2018-12" db="EMBL/GenBank/DDBJ databases">
        <authorList>
            <consortium name="Pathogen Informatics"/>
        </authorList>
    </citation>
    <scope>NUCLEOTIDE SEQUENCE [LARGE SCALE GENOMIC DNA]</scope>
    <source>
        <strain evidence="1 2">NCTC10047</strain>
    </source>
</reference>
<dbReference type="Proteomes" id="UP000275676">
    <property type="component" value="Chromosome"/>
</dbReference>
<evidence type="ECO:0000313" key="1">
    <source>
        <dbReference type="EMBL" id="VEA79193.1"/>
    </source>
</evidence>
<proteinExistence type="predicted"/>
<organism evidence="1 2">
    <name type="scientific">Salmonella enterica subsp. arizonae</name>
    <dbReference type="NCBI Taxonomy" id="59203"/>
    <lineage>
        <taxon>Bacteria</taxon>
        <taxon>Pseudomonadati</taxon>
        <taxon>Pseudomonadota</taxon>
        <taxon>Gammaproteobacteria</taxon>
        <taxon>Enterobacterales</taxon>
        <taxon>Enterobacteriaceae</taxon>
        <taxon>Salmonella</taxon>
    </lineage>
</organism>
<name>A0A3S4GY83_SALER</name>
<protein>
    <submittedName>
        <fullName evidence="1">Integrase</fullName>
    </submittedName>
</protein>
<dbReference type="AlphaFoldDB" id="A0A3S4GY83"/>
<sequence length="49" mass="5936">MCYEQKFGLWIVNTLQYYFCSKSHLYVKTIVKNMKNFINNVLLITLMIK</sequence>
<accession>A0A3S4GY83</accession>
<evidence type="ECO:0000313" key="2">
    <source>
        <dbReference type="Proteomes" id="UP000275676"/>
    </source>
</evidence>